<dbReference type="InterPro" id="IPR045617">
    <property type="entry name" value="DUF6445"/>
</dbReference>
<proteinExistence type="predicted"/>
<dbReference type="RefSeq" id="WP_129833460.1">
    <property type="nucleotide sequence ID" value="NZ_CP035704.1"/>
</dbReference>
<dbReference type="AlphaFoldDB" id="A0A411HKC9"/>
<dbReference type="EMBL" id="CP035704">
    <property type="protein sequence ID" value="QBB70941.1"/>
    <property type="molecule type" value="Genomic_DNA"/>
</dbReference>
<dbReference type="Proteomes" id="UP000291562">
    <property type="component" value="Chromosome"/>
</dbReference>
<name>A0A411HKC9_9GAMM</name>
<dbReference type="OrthoDB" id="4048724at2"/>
<accession>A0A411HKC9</accession>
<evidence type="ECO:0000313" key="2">
    <source>
        <dbReference type="Proteomes" id="UP000291562"/>
    </source>
</evidence>
<dbReference type="KEGG" id="xbc:ELE36_11605"/>
<reference evidence="1 2" key="1">
    <citation type="submission" date="2019-01" db="EMBL/GenBank/DDBJ databases">
        <title>Pseudolysobacter antarctica gen. nov., sp. nov., isolated from Fildes Peninsula, Antarctica.</title>
        <authorList>
            <person name="Wei Z."/>
            <person name="Peng F."/>
        </authorList>
    </citation>
    <scope>NUCLEOTIDE SEQUENCE [LARGE SCALE GENOMIC DNA]</scope>
    <source>
        <strain evidence="1 2">AQ6-296</strain>
    </source>
</reference>
<evidence type="ECO:0000313" key="1">
    <source>
        <dbReference type="EMBL" id="QBB70941.1"/>
    </source>
</evidence>
<sequence>MAATAAIPIFNPQARIHTERLGNGLSCLVVDDALLDPERLLQFAVTQRQAFQPVDFNAYPGIYLPAPREILVALEDFFVRNVRRLFDARRSLHMHCRLSMVTTPPQTLRPNQWICHRDSDGLNAQQSVQASVLYLFKDETLGGTSFYEQIRSVEETAQLFRDAEKFSAADFAQKYSIEPGYIQQSNRYFKQIGRITPKWNRMIFYDGNILHSGDILAPEKLSADPRIGRLTLNGFFTSRRNAV</sequence>
<protein>
    <recommendedName>
        <fullName evidence="3">TauD/TfdA-like domain-containing protein</fullName>
    </recommendedName>
</protein>
<gene>
    <name evidence="1" type="ORF">ELE36_11605</name>
</gene>
<evidence type="ECO:0008006" key="3">
    <source>
        <dbReference type="Google" id="ProtNLM"/>
    </source>
</evidence>
<organism evidence="1 2">
    <name type="scientific">Pseudolysobacter antarcticus</name>
    <dbReference type="NCBI Taxonomy" id="2511995"/>
    <lineage>
        <taxon>Bacteria</taxon>
        <taxon>Pseudomonadati</taxon>
        <taxon>Pseudomonadota</taxon>
        <taxon>Gammaproteobacteria</taxon>
        <taxon>Lysobacterales</taxon>
        <taxon>Rhodanobacteraceae</taxon>
        <taxon>Pseudolysobacter</taxon>
    </lineage>
</organism>
<keyword evidence="2" id="KW-1185">Reference proteome</keyword>
<dbReference type="Pfam" id="PF20043">
    <property type="entry name" value="DUF6445"/>
    <property type="match status" value="1"/>
</dbReference>